<keyword evidence="4" id="KW-1185">Reference proteome</keyword>
<proteinExistence type="predicted"/>
<gene>
    <name evidence="3" type="ORF">RCOM_0482800</name>
</gene>
<feature type="chain" id="PRO_5002891567" description="RNase H type-1 domain-containing protein" evidence="1">
    <location>
        <begin position="19"/>
        <end position="90"/>
    </location>
</feature>
<dbReference type="InParanoid" id="B9SMZ1"/>
<dbReference type="Proteomes" id="UP000008311">
    <property type="component" value="Unassembled WGS sequence"/>
</dbReference>
<dbReference type="Gene3D" id="3.30.420.10">
    <property type="entry name" value="Ribonuclease H-like superfamily/Ribonuclease H"/>
    <property type="match status" value="1"/>
</dbReference>
<dbReference type="PANTHER" id="PTHR34023:SF4">
    <property type="entry name" value="RNASE H TYPE-1 DOMAIN-CONTAINING PROTEIN"/>
    <property type="match status" value="1"/>
</dbReference>
<dbReference type="GO" id="GO:0004523">
    <property type="term" value="F:RNA-DNA hybrid ribonuclease activity"/>
    <property type="evidence" value="ECO:0007669"/>
    <property type="project" value="InterPro"/>
</dbReference>
<evidence type="ECO:0000313" key="3">
    <source>
        <dbReference type="EMBL" id="EEF35032.1"/>
    </source>
</evidence>
<feature type="signal peptide" evidence="1">
    <location>
        <begin position="1"/>
        <end position="18"/>
    </location>
</feature>
<keyword evidence="1" id="KW-0732">Signal</keyword>
<dbReference type="AlphaFoldDB" id="B9SMZ1"/>
<sequence length="90" mass="10152">MEGHVALVQLMVWIAGFSRICVELDSKAITDSLSQEIGDDPSCCILILAICKLISRPWQIRLRHVFREANQCVDWLAGQAYGKAWYQSQG</sequence>
<dbReference type="InterPro" id="IPR002156">
    <property type="entry name" value="RNaseH_domain"/>
</dbReference>
<feature type="domain" description="RNase H type-1" evidence="2">
    <location>
        <begin position="12"/>
        <end position="79"/>
    </location>
</feature>
<organism evidence="3 4">
    <name type="scientific">Ricinus communis</name>
    <name type="common">Castor bean</name>
    <dbReference type="NCBI Taxonomy" id="3988"/>
    <lineage>
        <taxon>Eukaryota</taxon>
        <taxon>Viridiplantae</taxon>
        <taxon>Streptophyta</taxon>
        <taxon>Embryophyta</taxon>
        <taxon>Tracheophyta</taxon>
        <taxon>Spermatophyta</taxon>
        <taxon>Magnoliopsida</taxon>
        <taxon>eudicotyledons</taxon>
        <taxon>Gunneridae</taxon>
        <taxon>Pentapetalae</taxon>
        <taxon>rosids</taxon>
        <taxon>fabids</taxon>
        <taxon>Malpighiales</taxon>
        <taxon>Euphorbiaceae</taxon>
        <taxon>Acalyphoideae</taxon>
        <taxon>Acalypheae</taxon>
        <taxon>Ricinus</taxon>
    </lineage>
</organism>
<dbReference type="CDD" id="cd06222">
    <property type="entry name" value="RNase_H_like"/>
    <property type="match status" value="1"/>
</dbReference>
<dbReference type="SUPFAM" id="SSF53098">
    <property type="entry name" value="Ribonuclease H-like"/>
    <property type="match status" value="1"/>
</dbReference>
<evidence type="ECO:0000256" key="1">
    <source>
        <dbReference type="SAM" id="SignalP"/>
    </source>
</evidence>
<evidence type="ECO:0000313" key="4">
    <source>
        <dbReference type="Proteomes" id="UP000008311"/>
    </source>
</evidence>
<reference evidence="4" key="1">
    <citation type="journal article" date="2010" name="Nat. Biotechnol.">
        <title>Draft genome sequence of the oilseed species Ricinus communis.</title>
        <authorList>
            <person name="Chan A.P."/>
            <person name="Crabtree J."/>
            <person name="Zhao Q."/>
            <person name="Lorenzi H."/>
            <person name="Orvis J."/>
            <person name="Puiu D."/>
            <person name="Melake-Berhan A."/>
            <person name="Jones K.M."/>
            <person name="Redman J."/>
            <person name="Chen G."/>
            <person name="Cahoon E.B."/>
            <person name="Gedil M."/>
            <person name="Stanke M."/>
            <person name="Haas B.J."/>
            <person name="Wortman J.R."/>
            <person name="Fraser-Liggett C.M."/>
            <person name="Ravel J."/>
            <person name="Rabinowicz P.D."/>
        </authorList>
    </citation>
    <scope>NUCLEOTIDE SEQUENCE [LARGE SCALE GENOMIC DNA]</scope>
    <source>
        <strain evidence="4">cv. Hale</strain>
    </source>
</reference>
<dbReference type="InterPro" id="IPR036397">
    <property type="entry name" value="RNaseH_sf"/>
</dbReference>
<dbReference type="Pfam" id="PF13456">
    <property type="entry name" value="RVT_3"/>
    <property type="match status" value="1"/>
</dbReference>
<dbReference type="GO" id="GO:0003676">
    <property type="term" value="F:nucleic acid binding"/>
    <property type="evidence" value="ECO:0007669"/>
    <property type="project" value="InterPro"/>
</dbReference>
<protein>
    <recommendedName>
        <fullName evidence="2">RNase H type-1 domain-containing protein</fullName>
    </recommendedName>
</protein>
<evidence type="ECO:0000259" key="2">
    <source>
        <dbReference type="Pfam" id="PF13456"/>
    </source>
</evidence>
<dbReference type="InterPro" id="IPR012337">
    <property type="entry name" value="RNaseH-like_sf"/>
</dbReference>
<dbReference type="EMBL" id="EQ974039">
    <property type="protein sequence ID" value="EEF35032.1"/>
    <property type="molecule type" value="Genomic_DNA"/>
</dbReference>
<dbReference type="InterPro" id="IPR044730">
    <property type="entry name" value="RNase_H-like_dom_plant"/>
</dbReference>
<accession>B9SMZ1</accession>
<name>B9SMZ1_RICCO</name>
<dbReference type="PANTHER" id="PTHR34023">
    <property type="entry name" value="RNASE H DOMAIN-CONTAINING PROTEIN"/>
    <property type="match status" value="1"/>
</dbReference>